<proteinExistence type="inferred from homology"/>
<comment type="similarity">
    <text evidence="1">Belongs to the SPC24 family.</text>
</comment>
<keyword evidence="1" id="KW-0498">Mitosis</keyword>
<keyword evidence="1" id="KW-0158">Chromosome</keyword>
<gene>
    <name evidence="4" type="primary">LOC110776306</name>
</gene>
<evidence type="ECO:0000256" key="1">
    <source>
        <dbReference type="RuleBase" id="RU368011"/>
    </source>
</evidence>
<dbReference type="GO" id="GO:0051983">
    <property type="term" value="P:regulation of chromosome segregation"/>
    <property type="evidence" value="ECO:0007669"/>
    <property type="project" value="InterPro"/>
</dbReference>
<dbReference type="Proteomes" id="UP000813463">
    <property type="component" value="Chromosome 6"/>
</dbReference>
<evidence type="ECO:0000313" key="3">
    <source>
        <dbReference type="Proteomes" id="UP000813463"/>
    </source>
</evidence>
<evidence type="ECO:0000313" key="4">
    <source>
        <dbReference type="RefSeq" id="XP_021836543.1"/>
    </source>
</evidence>
<dbReference type="AlphaFoldDB" id="A0A9R0JJ66"/>
<name>A0A9R0JJ66_SPIOL</name>
<comment type="function">
    <text evidence="1">Acts as a component of the essential kinetochore-associated NDC80 complex, which is required for chromosome segregation and spindle checkpoint activity.</text>
</comment>
<keyword evidence="1" id="KW-0995">Kinetochore</keyword>
<dbReference type="GO" id="GO:0051301">
    <property type="term" value="P:cell division"/>
    <property type="evidence" value="ECO:0007669"/>
    <property type="project" value="UniProtKB-UniRule"/>
</dbReference>
<dbReference type="KEGG" id="soe:110776306"/>
<keyword evidence="2" id="KW-0175">Coiled coil</keyword>
<dbReference type="PANTHER" id="PTHR35730">
    <property type="entry name" value="KINETOCHORE PROTEIN SPC24 HOMOLOG-RELATED"/>
    <property type="match status" value="1"/>
</dbReference>
<keyword evidence="3" id="KW-1185">Reference proteome</keyword>
<dbReference type="InterPro" id="IPR044951">
    <property type="entry name" value="SPC24-like"/>
</dbReference>
<dbReference type="OrthoDB" id="1906227at2759"/>
<dbReference type="Pfam" id="PF08286">
    <property type="entry name" value="Spc24"/>
    <property type="match status" value="1"/>
</dbReference>
<reference evidence="3" key="1">
    <citation type="journal article" date="2021" name="Nat. Commun.">
        <title>Genomic analyses provide insights into spinach domestication and the genetic basis of agronomic traits.</title>
        <authorList>
            <person name="Cai X."/>
            <person name="Sun X."/>
            <person name="Xu C."/>
            <person name="Sun H."/>
            <person name="Wang X."/>
            <person name="Ge C."/>
            <person name="Zhang Z."/>
            <person name="Wang Q."/>
            <person name="Fei Z."/>
            <person name="Jiao C."/>
            <person name="Wang Q."/>
        </authorList>
    </citation>
    <scope>NUCLEOTIDE SEQUENCE [LARGE SCALE GENOMIC DNA]</scope>
    <source>
        <strain evidence="3">cv. Varoflay</strain>
    </source>
</reference>
<comment type="subcellular location">
    <subcellularLocation>
        <location evidence="1">Nucleus</location>
    </subcellularLocation>
    <subcellularLocation>
        <location evidence="1">Chromosome</location>
        <location evidence="1">Centromere</location>
        <location evidence="1">Kinetochore</location>
    </subcellularLocation>
</comment>
<protein>
    <recommendedName>
        <fullName evidence="1">Kinetochore protein Spc24</fullName>
    </recommendedName>
</protein>
<accession>A0A9R0JJ66</accession>
<comment type="subunit">
    <text evidence="1">Component of the NDC80 complex.</text>
</comment>
<sequence>MGDNSPQFDINQLLSYCNDLVEVLRDDTDFNMLSHCVQLGESIQSSSDSDFNSNQIAISDYQKKIDDCKHKIEMARSEVVSDEEIERLQKELDVQLKREKQLREDLKVIDDDINELDHQRLSLEDRSQRLRKLEEEQDKELSKLQLYASVTKVIPNLDSPADTGHIVDRDKNTVERFEFDPLQEDAFDICNKIWKMIDR</sequence>
<keyword evidence="1" id="KW-0131">Cell cycle</keyword>
<dbReference type="InterPro" id="IPR013252">
    <property type="entry name" value="Ndc80_Spc24"/>
</dbReference>
<organism evidence="3 4">
    <name type="scientific">Spinacia oleracea</name>
    <name type="common">Spinach</name>
    <dbReference type="NCBI Taxonomy" id="3562"/>
    <lineage>
        <taxon>Eukaryota</taxon>
        <taxon>Viridiplantae</taxon>
        <taxon>Streptophyta</taxon>
        <taxon>Embryophyta</taxon>
        <taxon>Tracheophyta</taxon>
        <taxon>Spermatophyta</taxon>
        <taxon>Magnoliopsida</taxon>
        <taxon>eudicotyledons</taxon>
        <taxon>Gunneridae</taxon>
        <taxon>Pentapetalae</taxon>
        <taxon>Caryophyllales</taxon>
        <taxon>Chenopodiaceae</taxon>
        <taxon>Chenopodioideae</taxon>
        <taxon>Anserineae</taxon>
        <taxon>Spinacia</taxon>
    </lineage>
</organism>
<dbReference type="Gene3D" id="3.30.160.570">
    <property type="entry name" value="Ncd80 complex, Spc24 subunit"/>
    <property type="match status" value="1"/>
</dbReference>
<keyword evidence="1" id="KW-0137">Centromere</keyword>
<feature type="coiled-coil region" evidence="2">
    <location>
        <begin position="58"/>
        <end position="143"/>
    </location>
</feature>
<dbReference type="RefSeq" id="XP_021836543.1">
    <property type="nucleotide sequence ID" value="XM_021980851.2"/>
</dbReference>
<dbReference type="GO" id="GO:0005634">
    <property type="term" value="C:nucleus"/>
    <property type="evidence" value="ECO:0007669"/>
    <property type="project" value="UniProtKB-SubCell"/>
</dbReference>
<dbReference type="PANTHER" id="PTHR35730:SF2">
    <property type="entry name" value="KINETOCHORE PROTEIN SPC24 HOMOLOG-RELATED"/>
    <property type="match status" value="1"/>
</dbReference>
<dbReference type="GO" id="GO:0000776">
    <property type="term" value="C:kinetochore"/>
    <property type="evidence" value="ECO:0007669"/>
    <property type="project" value="UniProtKB-KW"/>
</dbReference>
<dbReference type="GeneID" id="110776306"/>
<keyword evidence="1" id="KW-0539">Nucleus</keyword>
<reference evidence="4" key="2">
    <citation type="submission" date="2025-08" db="UniProtKB">
        <authorList>
            <consortium name="RefSeq"/>
        </authorList>
    </citation>
    <scope>IDENTIFICATION</scope>
    <source>
        <tissue evidence="4">Leaf</tissue>
    </source>
</reference>
<evidence type="ECO:0000256" key="2">
    <source>
        <dbReference type="SAM" id="Coils"/>
    </source>
</evidence>
<keyword evidence="1" id="KW-0132">Cell division</keyword>